<dbReference type="InterPro" id="IPR029058">
    <property type="entry name" value="AB_hydrolase_fold"/>
</dbReference>
<protein>
    <submittedName>
        <fullName evidence="2">Proline iminopeptidase</fullName>
    </submittedName>
</protein>
<dbReference type="InterPro" id="IPR050266">
    <property type="entry name" value="AB_hydrolase_sf"/>
</dbReference>
<organism evidence="2">
    <name type="scientific">Candidatus Kentrum sp. UNK</name>
    <dbReference type="NCBI Taxonomy" id="2126344"/>
    <lineage>
        <taxon>Bacteria</taxon>
        <taxon>Pseudomonadati</taxon>
        <taxon>Pseudomonadota</taxon>
        <taxon>Gammaproteobacteria</taxon>
        <taxon>Candidatus Kentrum</taxon>
    </lineage>
</organism>
<dbReference type="EMBL" id="CAADGD010000136">
    <property type="protein sequence ID" value="VFK72747.1"/>
    <property type="molecule type" value="Genomic_DNA"/>
</dbReference>
<proteinExistence type="predicted"/>
<dbReference type="SUPFAM" id="SSF53474">
    <property type="entry name" value="alpha/beta-Hydrolases"/>
    <property type="match status" value="1"/>
</dbReference>
<evidence type="ECO:0000313" key="3">
    <source>
        <dbReference type="EMBL" id="VFK72747.1"/>
    </source>
</evidence>
<evidence type="ECO:0000259" key="1">
    <source>
        <dbReference type="Pfam" id="PF00561"/>
    </source>
</evidence>
<dbReference type="GO" id="GO:0016020">
    <property type="term" value="C:membrane"/>
    <property type="evidence" value="ECO:0007669"/>
    <property type="project" value="TreeGrafter"/>
</dbReference>
<dbReference type="InterPro" id="IPR000073">
    <property type="entry name" value="AB_hydrolase_1"/>
</dbReference>
<feature type="domain" description="AB hydrolase-1" evidence="1">
    <location>
        <begin position="60"/>
        <end position="306"/>
    </location>
</feature>
<dbReference type="EMBL" id="CAADFZ010000147">
    <property type="protein sequence ID" value="VFK67548.1"/>
    <property type="molecule type" value="Genomic_DNA"/>
</dbReference>
<accession>A0A451ANH2</accession>
<dbReference type="InterPro" id="IPR000639">
    <property type="entry name" value="Epox_hydrolase-like"/>
</dbReference>
<dbReference type="AlphaFoldDB" id="A0A451ANH2"/>
<evidence type="ECO:0000313" key="2">
    <source>
        <dbReference type="EMBL" id="VFK67548.1"/>
    </source>
</evidence>
<name>A0A451ANH2_9GAMM</name>
<dbReference type="PRINTS" id="PR00412">
    <property type="entry name" value="EPOXHYDRLASE"/>
</dbReference>
<dbReference type="GO" id="GO:0003824">
    <property type="term" value="F:catalytic activity"/>
    <property type="evidence" value="ECO:0007669"/>
    <property type="project" value="InterPro"/>
</dbReference>
<dbReference type="Pfam" id="PF00561">
    <property type="entry name" value="Abhydrolase_1"/>
    <property type="match status" value="1"/>
</dbReference>
<gene>
    <name evidence="2" type="ORF">BECKUNK1418G_GA0071005_11477</name>
    <name evidence="3" type="ORF">BECKUNK1418H_GA0071006_11367</name>
</gene>
<sequence>MRIHVRAAILFLCFFPQLFLLAGEVVSPKSISEMKLVPGEYDAVMNGIRIHYTIRGSGPALMAHSGGPGIDARGWDDFAGIDEFATVIVIHPRGSGLSAPAPDDAYSLSDYALDLEALRLHLGLEKPIMLGWSHGGIVAQQFASTYPDSLSKLILVSTSAYFGEFLGNIETAVRVFEDRPWYRASLAALKQEWAGEYETDEDMTRLWAHEMKFYFKDFNERAMSYHERTRDLPFRAAPLKVFNAGEAATLDLRPRLKDISVPTLVIVGRHDFITNVAMAQEMVERIPDARLAVFEGSGHFAWVEEPERFHRVIERFILAE</sequence>
<reference evidence="2" key="1">
    <citation type="submission" date="2019-02" db="EMBL/GenBank/DDBJ databases">
        <authorList>
            <person name="Gruber-Vodicka R. H."/>
            <person name="Seah K. B. B."/>
        </authorList>
    </citation>
    <scope>NUCLEOTIDE SEQUENCE</scope>
    <source>
        <strain evidence="3">BECK_BY19</strain>
        <strain evidence="2">BECK_BY8</strain>
    </source>
</reference>
<dbReference type="Gene3D" id="3.40.50.1820">
    <property type="entry name" value="alpha/beta hydrolase"/>
    <property type="match status" value="1"/>
</dbReference>
<dbReference type="PANTHER" id="PTHR43798:SF33">
    <property type="entry name" value="HYDROLASE, PUTATIVE (AFU_ORTHOLOGUE AFUA_2G14860)-RELATED"/>
    <property type="match status" value="1"/>
</dbReference>
<dbReference type="PANTHER" id="PTHR43798">
    <property type="entry name" value="MONOACYLGLYCEROL LIPASE"/>
    <property type="match status" value="1"/>
</dbReference>